<evidence type="ECO:0000256" key="4">
    <source>
        <dbReference type="ARBA" id="ARBA00022989"/>
    </source>
</evidence>
<sequence length="465" mass="53296">MSSRDDVLAKTYDDDDLPPTQHKELLANVDDNDKHSGQSKSPHDESDSFNERSVDLEKQSASHVSDNISELPKVQFSTRTLIPTSLIFVAKLQKLKKLLLIVKALLYFLIYQRELKNYRMRDFCQILVILSFHHRRQKQSSIELSLLRNILPHKILVERKGNPKFLIHLLIPNVKSLRFTMQNRGLTSEAWILEILFCCFVDLNTMNKVGTISYYLYSLIRFLLSSISRVGLNIALAASMVMTLHAVGSSSIEILKQRRNCKLDFFVIIIVLDLVYWRDPKKSSAALLLSLTVITIFARYSVLSVISYAGLAVLAGTLGYRLFKTVEGHIKKTNGDNPFHEYLAQDWSLPQERVHAQVDVLVEHGIKIANQLKRLVFIENIVDSTKFGLLLWSVTYIASWFSGYALAILFVLGMFTIPKVYETYEEPIDAHFATINDHVKNVLHLIETKLPFLRKTQVETEKKDQ</sequence>
<feature type="region of interest" description="Disordered" evidence="7">
    <location>
        <begin position="1"/>
        <end position="53"/>
    </location>
</feature>
<evidence type="ECO:0000256" key="2">
    <source>
        <dbReference type="ARBA" id="ARBA00022692"/>
    </source>
</evidence>
<dbReference type="PANTHER" id="PTHR45799">
    <property type="entry name" value="RETICULON-LIKE PROTEIN"/>
    <property type="match status" value="1"/>
</dbReference>
<dbReference type="PROSITE" id="PS50845">
    <property type="entry name" value="RETICULON"/>
    <property type="match status" value="1"/>
</dbReference>
<evidence type="ECO:0000313" key="9">
    <source>
        <dbReference type="Proteomes" id="UP000095283"/>
    </source>
</evidence>
<feature type="compositionally biased region" description="Basic and acidic residues" evidence="7">
    <location>
        <begin position="21"/>
        <end position="53"/>
    </location>
</feature>
<dbReference type="Gene3D" id="1.20.5.2480">
    <property type="match status" value="1"/>
</dbReference>
<dbReference type="Pfam" id="PF02453">
    <property type="entry name" value="Reticulon"/>
    <property type="match status" value="1"/>
</dbReference>
<dbReference type="Proteomes" id="UP000095283">
    <property type="component" value="Unplaced"/>
</dbReference>
<dbReference type="WBParaSite" id="Hba_21401">
    <property type="protein sequence ID" value="Hba_21401"/>
    <property type="gene ID" value="Hba_21401"/>
</dbReference>
<proteinExistence type="predicted"/>
<feature type="transmembrane region" description="Helical" evidence="6">
    <location>
        <begin position="226"/>
        <end position="248"/>
    </location>
</feature>
<feature type="domain" description="Reticulon" evidence="8">
    <location>
        <begin position="271"/>
        <end position="465"/>
    </location>
</feature>
<evidence type="ECO:0000256" key="7">
    <source>
        <dbReference type="SAM" id="MobiDB-lite"/>
    </source>
</evidence>
<keyword evidence="4 6" id="KW-1133">Transmembrane helix</keyword>
<protein>
    <recommendedName>
        <fullName evidence="6">Reticulon-like protein</fullName>
    </recommendedName>
</protein>
<dbReference type="GO" id="GO:0005789">
    <property type="term" value="C:endoplasmic reticulum membrane"/>
    <property type="evidence" value="ECO:0007669"/>
    <property type="project" value="UniProtKB-SubCell"/>
</dbReference>
<dbReference type="AlphaFoldDB" id="A0A1I7XV50"/>
<organism evidence="9 10">
    <name type="scientific">Heterorhabditis bacteriophora</name>
    <name type="common">Entomopathogenic nematode worm</name>
    <dbReference type="NCBI Taxonomy" id="37862"/>
    <lineage>
        <taxon>Eukaryota</taxon>
        <taxon>Metazoa</taxon>
        <taxon>Ecdysozoa</taxon>
        <taxon>Nematoda</taxon>
        <taxon>Chromadorea</taxon>
        <taxon>Rhabditida</taxon>
        <taxon>Rhabditina</taxon>
        <taxon>Rhabditomorpha</taxon>
        <taxon>Strongyloidea</taxon>
        <taxon>Heterorhabditidae</taxon>
        <taxon>Heterorhabditis</taxon>
    </lineage>
</organism>
<feature type="transmembrane region" description="Helical" evidence="6">
    <location>
        <begin position="297"/>
        <end position="323"/>
    </location>
</feature>
<accession>A0A1I7XV50</accession>
<evidence type="ECO:0000256" key="6">
    <source>
        <dbReference type="RuleBase" id="RU363132"/>
    </source>
</evidence>
<keyword evidence="5 6" id="KW-0472">Membrane</keyword>
<name>A0A1I7XV50_HETBA</name>
<keyword evidence="3 6" id="KW-0256">Endoplasmic reticulum</keyword>
<evidence type="ECO:0000313" key="10">
    <source>
        <dbReference type="WBParaSite" id="Hba_21401"/>
    </source>
</evidence>
<evidence type="ECO:0000259" key="8">
    <source>
        <dbReference type="PROSITE" id="PS50845"/>
    </source>
</evidence>
<reference evidence="10" key="1">
    <citation type="submission" date="2016-11" db="UniProtKB">
        <authorList>
            <consortium name="WormBaseParasite"/>
        </authorList>
    </citation>
    <scope>IDENTIFICATION</scope>
</reference>
<comment type="subcellular location">
    <subcellularLocation>
        <location evidence="1 6">Endoplasmic reticulum membrane</location>
        <topology evidence="1 6">Multi-pass membrane protein</topology>
    </subcellularLocation>
</comment>
<dbReference type="GO" id="GO:0030424">
    <property type="term" value="C:axon"/>
    <property type="evidence" value="ECO:0007669"/>
    <property type="project" value="TreeGrafter"/>
</dbReference>
<keyword evidence="9" id="KW-1185">Reference proteome</keyword>
<dbReference type="InterPro" id="IPR046964">
    <property type="entry name" value="RTN1-4"/>
</dbReference>
<dbReference type="PANTHER" id="PTHR45799:SF2">
    <property type="entry name" value="RETICULON-LIKE PROTEIN"/>
    <property type="match status" value="1"/>
</dbReference>
<dbReference type="InterPro" id="IPR003388">
    <property type="entry name" value="Reticulon"/>
</dbReference>
<evidence type="ECO:0000256" key="3">
    <source>
        <dbReference type="ARBA" id="ARBA00022824"/>
    </source>
</evidence>
<evidence type="ECO:0000256" key="5">
    <source>
        <dbReference type="ARBA" id="ARBA00023136"/>
    </source>
</evidence>
<evidence type="ECO:0000256" key="1">
    <source>
        <dbReference type="ARBA" id="ARBA00004477"/>
    </source>
</evidence>
<feature type="compositionally biased region" description="Basic and acidic residues" evidence="7">
    <location>
        <begin position="1"/>
        <end position="12"/>
    </location>
</feature>
<keyword evidence="2 6" id="KW-0812">Transmembrane</keyword>
<feature type="transmembrane region" description="Helical" evidence="6">
    <location>
        <begin position="389"/>
        <end position="417"/>
    </location>
</feature>